<dbReference type="OrthoDB" id="9794564at2"/>
<evidence type="ECO:0000256" key="1">
    <source>
        <dbReference type="ARBA" id="ARBA00022555"/>
    </source>
</evidence>
<sequence>MQTIDLEDFLKLGLRVGTIIQAELFENARKPAYKIWIDLGHELGVKKSSAQVTDLYLPADLIGRQVLCVCNFKPRQIADFMSEVLVTGFTSIEGGIVLASVERLVPNGSKLH</sequence>
<dbReference type="InterPro" id="IPR012340">
    <property type="entry name" value="NA-bd_OB-fold"/>
</dbReference>
<name>A0A1G5YD36_9BACT</name>
<dbReference type="PROSITE" id="PS50886">
    <property type="entry name" value="TRBD"/>
    <property type="match status" value="1"/>
</dbReference>
<dbReference type="NCBIfam" id="NF007494">
    <property type="entry name" value="PRK10089.1-3"/>
    <property type="match status" value="1"/>
</dbReference>
<protein>
    <submittedName>
        <fullName evidence="5">tRNA-binding protein</fullName>
    </submittedName>
</protein>
<dbReference type="AlphaFoldDB" id="A0A1G5YD36"/>
<evidence type="ECO:0000313" key="5">
    <source>
        <dbReference type="EMBL" id="SDA80538.1"/>
    </source>
</evidence>
<accession>A0A1G5YD36</accession>
<dbReference type="InterPro" id="IPR051270">
    <property type="entry name" value="Tyrosine-tRNA_ligase_regulator"/>
</dbReference>
<dbReference type="FunFam" id="2.40.50.140:FF:000165">
    <property type="entry name" value="Chaperone CsaA"/>
    <property type="match status" value="1"/>
</dbReference>
<keyword evidence="6" id="KW-1185">Reference proteome</keyword>
<evidence type="ECO:0000259" key="4">
    <source>
        <dbReference type="PROSITE" id="PS50886"/>
    </source>
</evidence>
<dbReference type="NCBIfam" id="NF007495">
    <property type="entry name" value="PRK10089.1-4"/>
    <property type="match status" value="1"/>
</dbReference>
<organism evidence="5 6">
    <name type="scientific">Algoriphagus alkaliphilus</name>
    <dbReference type="NCBI Taxonomy" id="279824"/>
    <lineage>
        <taxon>Bacteria</taxon>
        <taxon>Pseudomonadati</taxon>
        <taxon>Bacteroidota</taxon>
        <taxon>Cytophagia</taxon>
        <taxon>Cytophagales</taxon>
        <taxon>Cyclobacteriaceae</taxon>
        <taxon>Algoriphagus</taxon>
    </lineage>
</organism>
<dbReference type="Proteomes" id="UP000198756">
    <property type="component" value="Unassembled WGS sequence"/>
</dbReference>
<evidence type="ECO:0000256" key="3">
    <source>
        <dbReference type="PROSITE-ProRule" id="PRU00209"/>
    </source>
</evidence>
<keyword evidence="1 3" id="KW-0820">tRNA-binding</keyword>
<dbReference type="STRING" id="279824.SAMN03080617_02443"/>
<dbReference type="GO" id="GO:0000049">
    <property type="term" value="F:tRNA binding"/>
    <property type="evidence" value="ECO:0007669"/>
    <property type="project" value="UniProtKB-UniRule"/>
</dbReference>
<dbReference type="RefSeq" id="WP_092730326.1">
    <property type="nucleotide sequence ID" value="NZ_FMXE01000016.1"/>
</dbReference>
<dbReference type="Gene3D" id="2.40.50.140">
    <property type="entry name" value="Nucleic acid-binding proteins"/>
    <property type="match status" value="1"/>
</dbReference>
<dbReference type="Pfam" id="PF01588">
    <property type="entry name" value="tRNA_bind"/>
    <property type="match status" value="1"/>
</dbReference>
<dbReference type="EMBL" id="FMXE01000016">
    <property type="protein sequence ID" value="SDA80538.1"/>
    <property type="molecule type" value="Genomic_DNA"/>
</dbReference>
<reference evidence="6" key="1">
    <citation type="submission" date="2016-10" db="EMBL/GenBank/DDBJ databases">
        <authorList>
            <person name="Varghese N."/>
            <person name="Submissions S."/>
        </authorList>
    </citation>
    <scope>NUCLEOTIDE SEQUENCE [LARGE SCALE GENOMIC DNA]</scope>
    <source>
        <strain evidence="6">DSM 22703</strain>
    </source>
</reference>
<dbReference type="InterPro" id="IPR008231">
    <property type="entry name" value="CsaA"/>
</dbReference>
<dbReference type="PANTHER" id="PTHR11586">
    <property type="entry name" value="TRNA-AMINOACYLATION COFACTOR ARC1 FAMILY MEMBER"/>
    <property type="match status" value="1"/>
</dbReference>
<proteinExistence type="predicted"/>
<evidence type="ECO:0000256" key="2">
    <source>
        <dbReference type="ARBA" id="ARBA00022884"/>
    </source>
</evidence>
<dbReference type="CDD" id="cd02798">
    <property type="entry name" value="tRNA_bind_CsaA"/>
    <property type="match status" value="1"/>
</dbReference>
<feature type="domain" description="TRNA-binding" evidence="4">
    <location>
        <begin position="8"/>
        <end position="112"/>
    </location>
</feature>
<gene>
    <name evidence="5" type="ORF">SAMN03080617_02443</name>
</gene>
<dbReference type="InterPro" id="IPR002547">
    <property type="entry name" value="tRNA-bd_dom"/>
</dbReference>
<evidence type="ECO:0000313" key="6">
    <source>
        <dbReference type="Proteomes" id="UP000198756"/>
    </source>
</evidence>
<keyword evidence="2 3" id="KW-0694">RNA-binding</keyword>
<dbReference type="SUPFAM" id="SSF50249">
    <property type="entry name" value="Nucleic acid-binding proteins"/>
    <property type="match status" value="1"/>
</dbReference>
<dbReference type="NCBIfam" id="TIGR02222">
    <property type="entry name" value="chap_CsaA"/>
    <property type="match status" value="1"/>
</dbReference>
<dbReference type="PANTHER" id="PTHR11586:SF37">
    <property type="entry name" value="TRNA-BINDING DOMAIN-CONTAINING PROTEIN"/>
    <property type="match status" value="1"/>
</dbReference>